<dbReference type="OrthoDB" id="9785240at2"/>
<dbReference type="GO" id="GO:0003724">
    <property type="term" value="F:RNA helicase activity"/>
    <property type="evidence" value="ECO:0007669"/>
    <property type="project" value="UniProtKB-EC"/>
</dbReference>
<feature type="domain" description="Helicase C-terminal" evidence="10">
    <location>
        <begin position="231"/>
        <end position="375"/>
    </location>
</feature>
<protein>
    <recommendedName>
        <fullName evidence="1">RNA helicase</fullName>
        <ecNumber evidence="1">3.6.4.13</ecNumber>
    </recommendedName>
</protein>
<evidence type="ECO:0000256" key="2">
    <source>
        <dbReference type="ARBA" id="ARBA00022741"/>
    </source>
</evidence>
<dbReference type="Gene3D" id="3.30.70.330">
    <property type="match status" value="1"/>
</dbReference>
<dbReference type="GO" id="GO:0005840">
    <property type="term" value="C:ribosome"/>
    <property type="evidence" value="ECO:0007669"/>
    <property type="project" value="TreeGrafter"/>
</dbReference>
<dbReference type="CDD" id="cd12252">
    <property type="entry name" value="RRM_DbpA"/>
    <property type="match status" value="1"/>
</dbReference>
<evidence type="ECO:0000313" key="13">
    <source>
        <dbReference type="Proteomes" id="UP000321721"/>
    </source>
</evidence>
<dbReference type="Pfam" id="PF00270">
    <property type="entry name" value="DEAD"/>
    <property type="match status" value="1"/>
</dbReference>
<dbReference type="PANTHER" id="PTHR47963">
    <property type="entry name" value="DEAD-BOX ATP-DEPENDENT RNA HELICASE 47, MITOCHONDRIAL"/>
    <property type="match status" value="1"/>
</dbReference>
<accession>A0A5C6RYZ6</accession>
<comment type="caution">
    <text evidence="12">The sequence shown here is derived from an EMBL/GenBank/DDBJ whole genome shotgun (WGS) entry which is preliminary data.</text>
</comment>
<evidence type="ECO:0000256" key="5">
    <source>
        <dbReference type="ARBA" id="ARBA00022840"/>
    </source>
</evidence>
<evidence type="ECO:0000313" key="12">
    <source>
        <dbReference type="EMBL" id="TXB66870.1"/>
    </source>
</evidence>
<dbReference type="SMART" id="SM00487">
    <property type="entry name" value="DEXDc"/>
    <property type="match status" value="1"/>
</dbReference>
<dbReference type="SMART" id="SM00490">
    <property type="entry name" value="HELICc"/>
    <property type="match status" value="1"/>
</dbReference>
<dbReference type="Proteomes" id="UP000321721">
    <property type="component" value="Unassembled WGS sequence"/>
</dbReference>
<feature type="region of interest" description="Disordered" evidence="8">
    <location>
        <begin position="439"/>
        <end position="464"/>
    </location>
</feature>
<dbReference type="InterPro" id="IPR011545">
    <property type="entry name" value="DEAD/DEAH_box_helicase_dom"/>
</dbReference>
<keyword evidence="4 7" id="KW-0347">Helicase</keyword>
<dbReference type="InterPro" id="IPR000629">
    <property type="entry name" value="RNA-helicase_DEAD-box_CS"/>
</dbReference>
<dbReference type="GO" id="GO:0005829">
    <property type="term" value="C:cytosol"/>
    <property type="evidence" value="ECO:0007669"/>
    <property type="project" value="TreeGrafter"/>
</dbReference>
<dbReference type="InterPro" id="IPR014001">
    <property type="entry name" value="Helicase_ATP-bd"/>
</dbReference>
<evidence type="ECO:0000259" key="9">
    <source>
        <dbReference type="PROSITE" id="PS51192"/>
    </source>
</evidence>
<dbReference type="Pfam" id="PF00271">
    <property type="entry name" value="Helicase_C"/>
    <property type="match status" value="1"/>
</dbReference>
<proteinExistence type="inferred from homology"/>
<evidence type="ECO:0000256" key="3">
    <source>
        <dbReference type="ARBA" id="ARBA00022801"/>
    </source>
</evidence>
<dbReference type="GO" id="GO:0016787">
    <property type="term" value="F:hydrolase activity"/>
    <property type="evidence" value="ECO:0007669"/>
    <property type="project" value="UniProtKB-KW"/>
</dbReference>
<name>A0A5C6RYZ6_9FLAO</name>
<evidence type="ECO:0000259" key="10">
    <source>
        <dbReference type="PROSITE" id="PS51194"/>
    </source>
</evidence>
<dbReference type="InterPro" id="IPR050547">
    <property type="entry name" value="DEAD_box_RNA_helicases"/>
</dbReference>
<dbReference type="GO" id="GO:0033592">
    <property type="term" value="F:RNA strand annealing activity"/>
    <property type="evidence" value="ECO:0007669"/>
    <property type="project" value="TreeGrafter"/>
</dbReference>
<sequence length="596" mass="66315">MTFKDLGLDDNIVRSVTELGFETPSEIQEKAIPQLLTSDTDLVGLAQTGTGKTAAFGLPMIQKIDPTYRAIQGLILCPTRELCLQITKELTAYSKHSDGVRVTAVYGGASISDQIRDIKKGANIIVGTPGRTIDLMQRKVLKFDTVSTVVLDEADEMLNMGFKEDINEILEGTPAFKRTWLFSATMPREVERIASNYMTDPFKVTVGTKNSSAANIEHQYCLVSGRDQYHALRRFIDYSPGMFGIVFTRTRREAKEFAEKLMTDGYNADALHGDLSQAQRDAVMNKFRSRALQILIATDVAARGIDVDDVTHVFHVDLPDEIESYTHRSGRTARAGKSGISVALISPSKSGRIRLVEKQIGKKLDLVKAPTGTDICAQQIIQLTQNVHDVEVNEKGIAPFVAQIHESLADFSKEEIIERFVSVEFNRFLQTYDNAKDINIDPSRQRRSSDRDEGRRGDRRDNSVSNTNRLFINVGKMDGFENKGQILGFICNQSGIDGNSVGKIDLFDSFAFIGVEDGIGERIISNMNGKNIESRDIRVEFSKDKPRGERGGRGNGGEGRRREGGGERSGRRREGGERKEFSNRGGGRNDRSRSRR</sequence>
<organism evidence="12 13">
    <name type="scientific">Vicingus serpentipes</name>
    <dbReference type="NCBI Taxonomy" id="1926625"/>
    <lineage>
        <taxon>Bacteria</taxon>
        <taxon>Pseudomonadati</taxon>
        <taxon>Bacteroidota</taxon>
        <taxon>Flavobacteriia</taxon>
        <taxon>Flavobacteriales</taxon>
        <taxon>Vicingaceae</taxon>
        <taxon>Vicingus</taxon>
    </lineage>
</organism>
<feature type="domain" description="Helicase ATP-binding" evidence="9">
    <location>
        <begin position="33"/>
        <end position="204"/>
    </location>
</feature>
<keyword evidence="2 7" id="KW-0547">Nucleotide-binding</keyword>
<dbReference type="SUPFAM" id="SSF52540">
    <property type="entry name" value="P-loop containing nucleoside triphosphate hydrolases"/>
    <property type="match status" value="1"/>
</dbReference>
<dbReference type="InterPro" id="IPR044742">
    <property type="entry name" value="DEAD/DEAH_RhlB"/>
</dbReference>
<dbReference type="AlphaFoldDB" id="A0A5C6RYZ6"/>
<keyword evidence="13" id="KW-1185">Reference proteome</keyword>
<dbReference type="PROSITE" id="PS51192">
    <property type="entry name" value="HELICASE_ATP_BIND_1"/>
    <property type="match status" value="1"/>
</dbReference>
<dbReference type="RefSeq" id="WP_147097891.1">
    <property type="nucleotide sequence ID" value="NZ_VOOS01000001.1"/>
</dbReference>
<dbReference type="Pfam" id="PF03880">
    <property type="entry name" value="DbpA"/>
    <property type="match status" value="1"/>
</dbReference>
<keyword evidence="5 7" id="KW-0067">ATP-binding</keyword>
<evidence type="ECO:0000259" key="11">
    <source>
        <dbReference type="PROSITE" id="PS51195"/>
    </source>
</evidence>
<dbReference type="CDD" id="cd18787">
    <property type="entry name" value="SF2_C_DEAD"/>
    <property type="match status" value="1"/>
</dbReference>
<dbReference type="GO" id="GO:0005524">
    <property type="term" value="F:ATP binding"/>
    <property type="evidence" value="ECO:0007669"/>
    <property type="project" value="UniProtKB-KW"/>
</dbReference>
<reference evidence="12 13" key="1">
    <citation type="submission" date="2019-08" db="EMBL/GenBank/DDBJ databases">
        <title>Genome of Vicingus serpentipes NCIMB 15042.</title>
        <authorList>
            <person name="Bowman J.P."/>
        </authorList>
    </citation>
    <scope>NUCLEOTIDE SEQUENCE [LARGE SCALE GENOMIC DNA]</scope>
    <source>
        <strain evidence="12 13">NCIMB 15042</strain>
    </source>
</reference>
<comment type="similarity">
    <text evidence="7">Belongs to the DEAD box helicase family.</text>
</comment>
<dbReference type="Gene3D" id="3.40.50.300">
    <property type="entry name" value="P-loop containing nucleotide triphosphate hydrolases"/>
    <property type="match status" value="2"/>
</dbReference>
<dbReference type="PROSITE" id="PS51195">
    <property type="entry name" value="Q_MOTIF"/>
    <property type="match status" value="1"/>
</dbReference>
<dbReference type="InterPro" id="IPR001650">
    <property type="entry name" value="Helicase_C-like"/>
</dbReference>
<dbReference type="InterPro" id="IPR012677">
    <property type="entry name" value="Nucleotide-bd_a/b_plait_sf"/>
</dbReference>
<evidence type="ECO:0000256" key="1">
    <source>
        <dbReference type="ARBA" id="ARBA00012552"/>
    </source>
</evidence>
<dbReference type="InterPro" id="IPR014014">
    <property type="entry name" value="RNA_helicase_DEAD_Q_motif"/>
</dbReference>
<dbReference type="GO" id="GO:0009409">
    <property type="term" value="P:response to cold"/>
    <property type="evidence" value="ECO:0007669"/>
    <property type="project" value="TreeGrafter"/>
</dbReference>
<feature type="domain" description="DEAD-box RNA helicase Q" evidence="11">
    <location>
        <begin position="1"/>
        <end position="29"/>
    </location>
</feature>
<dbReference type="EC" id="3.6.4.13" evidence="1"/>
<dbReference type="CDD" id="cd00268">
    <property type="entry name" value="DEADc"/>
    <property type="match status" value="1"/>
</dbReference>
<dbReference type="PANTHER" id="PTHR47963:SF8">
    <property type="entry name" value="ATP-DEPENDENT RNA HELICASE DEAD"/>
    <property type="match status" value="1"/>
</dbReference>
<dbReference type="InterPro" id="IPR027417">
    <property type="entry name" value="P-loop_NTPase"/>
</dbReference>
<feature type="region of interest" description="Disordered" evidence="8">
    <location>
        <begin position="535"/>
        <end position="596"/>
    </location>
</feature>
<evidence type="ECO:0000256" key="4">
    <source>
        <dbReference type="ARBA" id="ARBA00022806"/>
    </source>
</evidence>
<dbReference type="InterPro" id="IPR005580">
    <property type="entry name" value="DbpA/CsdA_RNA-bd_dom"/>
</dbReference>
<feature type="compositionally biased region" description="Basic and acidic residues" evidence="8">
    <location>
        <begin position="439"/>
        <end position="462"/>
    </location>
</feature>
<dbReference type="PROSITE" id="PS51194">
    <property type="entry name" value="HELICASE_CTER"/>
    <property type="match status" value="1"/>
</dbReference>
<gene>
    <name evidence="12" type="ORF">FRY74_01425</name>
</gene>
<evidence type="ECO:0000256" key="7">
    <source>
        <dbReference type="RuleBase" id="RU000492"/>
    </source>
</evidence>
<dbReference type="EMBL" id="VOOS01000001">
    <property type="protein sequence ID" value="TXB66870.1"/>
    <property type="molecule type" value="Genomic_DNA"/>
</dbReference>
<feature type="short sequence motif" description="Q motif" evidence="6">
    <location>
        <begin position="1"/>
        <end position="29"/>
    </location>
</feature>
<dbReference type="PROSITE" id="PS00039">
    <property type="entry name" value="DEAD_ATP_HELICASE"/>
    <property type="match status" value="1"/>
</dbReference>
<keyword evidence="3 7" id="KW-0378">Hydrolase</keyword>
<evidence type="ECO:0000256" key="6">
    <source>
        <dbReference type="PROSITE-ProRule" id="PRU00552"/>
    </source>
</evidence>
<evidence type="ECO:0000256" key="8">
    <source>
        <dbReference type="SAM" id="MobiDB-lite"/>
    </source>
</evidence>